<protein>
    <recommendedName>
        <fullName evidence="3">PAS domain-containing protein</fullName>
    </recommendedName>
</protein>
<proteinExistence type="predicted"/>
<comment type="caution">
    <text evidence="1">The sequence shown here is derived from an EMBL/GenBank/DDBJ whole genome shotgun (WGS) entry which is preliminary data.</text>
</comment>
<sequence>MYLVLSPDLYIITASAAYLEATQTTRENIVGKHIFEAFPDNPDLPDGDDGMHNINASLQAVLHTKKPDPGQILPRKSVGPGCSFLRSETSCLVYRLRE</sequence>
<dbReference type="EMBL" id="RBKU01000001">
    <property type="protein sequence ID" value="RKR80473.1"/>
    <property type="molecule type" value="Genomic_DNA"/>
</dbReference>
<reference evidence="1 2" key="1">
    <citation type="submission" date="2018-10" db="EMBL/GenBank/DDBJ databases">
        <title>Genomic Encyclopedia of Archaeal and Bacterial Type Strains, Phase II (KMG-II): from individual species to whole genera.</title>
        <authorList>
            <person name="Goeker M."/>
        </authorList>
    </citation>
    <scope>NUCLEOTIDE SEQUENCE [LARGE SCALE GENOMIC DNA]</scope>
    <source>
        <strain evidence="1 2">DSM 18602</strain>
    </source>
</reference>
<name>A0A495IVH1_9SPHI</name>
<keyword evidence="2" id="KW-1185">Reference proteome</keyword>
<evidence type="ECO:0000313" key="1">
    <source>
        <dbReference type="EMBL" id="RKR80473.1"/>
    </source>
</evidence>
<dbReference type="Proteomes" id="UP000268007">
    <property type="component" value="Unassembled WGS sequence"/>
</dbReference>
<dbReference type="InterPro" id="IPR035965">
    <property type="entry name" value="PAS-like_dom_sf"/>
</dbReference>
<dbReference type="Gene3D" id="3.30.450.20">
    <property type="entry name" value="PAS domain"/>
    <property type="match status" value="1"/>
</dbReference>
<dbReference type="SUPFAM" id="SSF55785">
    <property type="entry name" value="PYP-like sensor domain (PAS domain)"/>
    <property type="match status" value="1"/>
</dbReference>
<evidence type="ECO:0008006" key="3">
    <source>
        <dbReference type="Google" id="ProtNLM"/>
    </source>
</evidence>
<organism evidence="1 2">
    <name type="scientific">Mucilaginibacter gracilis</name>
    <dbReference type="NCBI Taxonomy" id="423350"/>
    <lineage>
        <taxon>Bacteria</taxon>
        <taxon>Pseudomonadati</taxon>
        <taxon>Bacteroidota</taxon>
        <taxon>Sphingobacteriia</taxon>
        <taxon>Sphingobacteriales</taxon>
        <taxon>Sphingobacteriaceae</taxon>
        <taxon>Mucilaginibacter</taxon>
    </lineage>
</organism>
<dbReference type="AlphaFoldDB" id="A0A495IVH1"/>
<accession>A0A495IVH1</accession>
<evidence type="ECO:0000313" key="2">
    <source>
        <dbReference type="Proteomes" id="UP000268007"/>
    </source>
</evidence>
<gene>
    <name evidence="1" type="ORF">BDD43_0589</name>
</gene>